<evidence type="ECO:0000256" key="4">
    <source>
        <dbReference type="ARBA" id="ARBA00020365"/>
    </source>
</evidence>
<evidence type="ECO:0000256" key="10">
    <source>
        <dbReference type="SAM" id="SignalP"/>
    </source>
</evidence>
<protein>
    <recommendedName>
        <fullName evidence="4">Secreted phosphoprotein 24</fullName>
    </recommendedName>
    <alternativeName>
        <fullName evidence="9">Secreted phosphoprotein 2</fullName>
    </alternativeName>
</protein>
<keyword evidence="6" id="KW-0597">Phosphoprotein</keyword>
<gene>
    <name evidence="11" type="primary">Spp2</name>
</gene>
<organism evidence="11">
    <name type="scientific">Castor canadensis</name>
    <name type="common">American beaver</name>
    <dbReference type="NCBI Taxonomy" id="51338"/>
    <lineage>
        <taxon>Eukaryota</taxon>
        <taxon>Metazoa</taxon>
        <taxon>Chordata</taxon>
        <taxon>Craniata</taxon>
        <taxon>Vertebrata</taxon>
        <taxon>Euteleostomi</taxon>
        <taxon>Mammalia</taxon>
        <taxon>Eutheria</taxon>
        <taxon>Euarchontoglires</taxon>
        <taxon>Glires</taxon>
        <taxon>Rodentia</taxon>
        <taxon>Castorimorpha</taxon>
        <taxon>Castoridae</taxon>
        <taxon>Castor</taxon>
    </lineage>
</organism>
<evidence type="ECO:0000256" key="1">
    <source>
        <dbReference type="ARBA" id="ARBA00002371"/>
    </source>
</evidence>
<evidence type="ECO:0000256" key="5">
    <source>
        <dbReference type="ARBA" id="ARBA00022525"/>
    </source>
</evidence>
<dbReference type="GO" id="GO:0046849">
    <property type="term" value="P:bone remodeling"/>
    <property type="evidence" value="ECO:0007669"/>
    <property type="project" value="InterPro"/>
</dbReference>
<dbReference type="Pfam" id="PF07448">
    <property type="entry name" value="Spp-24"/>
    <property type="match status" value="1"/>
</dbReference>
<name>A0A8B7TL17_CASCN</name>
<evidence type="ECO:0000256" key="3">
    <source>
        <dbReference type="ARBA" id="ARBA00008576"/>
    </source>
</evidence>
<feature type="signal peptide" evidence="10">
    <location>
        <begin position="1"/>
        <end position="23"/>
    </location>
</feature>
<dbReference type="CTD" id="6694"/>
<keyword evidence="7 10" id="KW-0732">Signal</keyword>
<evidence type="ECO:0000256" key="6">
    <source>
        <dbReference type="ARBA" id="ARBA00022553"/>
    </source>
</evidence>
<dbReference type="KEGG" id="ccan:109674956"/>
<dbReference type="Gene3D" id="3.10.450.10">
    <property type="match status" value="1"/>
</dbReference>
<evidence type="ECO:0000313" key="11">
    <source>
        <dbReference type="RefSeq" id="XP_020007397.1"/>
    </source>
</evidence>
<evidence type="ECO:0000256" key="8">
    <source>
        <dbReference type="ARBA" id="ARBA00023157"/>
    </source>
</evidence>
<reference evidence="11" key="1">
    <citation type="submission" date="2025-08" db="UniProtKB">
        <authorList>
            <consortium name="RefSeq"/>
        </authorList>
    </citation>
    <scope>IDENTIFICATION</scope>
    <source>
        <tissue evidence="11">Leukocyte</tissue>
    </source>
</reference>
<keyword evidence="5" id="KW-0964">Secreted</keyword>
<dbReference type="InterPro" id="IPR046350">
    <property type="entry name" value="Cystatin_sf"/>
</dbReference>
<dbReference type="RefSeq" id="XP_020007397.1">
    <property type="nucleotide sequence ID" value="XM_020151808.1"/>
</dbReference>
<evidence type="ECO:0000256" key="9">
    <source>
        <dbReference type="ARBA" id="ARBA00029627"/>
    </source>
</evidence>
<keyword evidence="8" id="KW-1015">Disulfide bond</keyword>
<accession>A0A8B7TL17</accession>
<comment type="function">
    <text evidence="1">Could coordinate an aspect of bone turnover.</text>
</comment>
<dbReference type="SUPFAM" id="SSF54403">
    <property type="entry name" value="Cystatin/monellin"/>
    <property type="match status" value="1"/>
</dbReference>
<dbReference type="PANTHER" id="PTHR15444">
    <property type="entry name" value="SECRETED PHOSPHOPROTEIN 24"/>
    <property type="match status" value="1"/>
</dbReference>
<evidence type="ECO:0000256" key="7">
    <source>
        <dbReference type="ARBA" id="ARBA00022729"/>
    </source>
</evidence>
<dbReference type="PANTHER" id="PTHR15444:SF4">
    <property type="entry name" value="SECRETED PHOSPHOPROTEIN 24"/>
    <property type="match status" value="1"/>
</dbReference>
<feature type="chain" id="PRO_5034957040" description="Secreted phosphoprotein 24" evidence="10">
    <location>
        <begin position="24"/>
        <end position="242"/>
    </location>
</feature>
<proteinExistence type="inferred from homology"/>
<dbReference type="OrthoDB" id="9944258at2759"/>
<dbReference type="GO" id="GO:0005576">
    <property type="term" value="C:extracellular region"/>
    <property type="evidence" value="ECO:0007669"/>
    <property type="project" value="UniProtKB-SubCell"/>
</dbReference>
<comment type="subcellular location">
    <subcellularLocation>
        <location evidence="2">Secreted</location>
    </subcellularLocation>
</comment>
<comment type="similarity">
    <text evidence="3">Belongs to the SPP2 family.</text>
</comment>
<dbReference type="AlphaFoldDB" id="A0A8B7TL17"/>
<evidence type="ECO:0000256" key="2">
    <source>
        <dbReference type="ARBA" id="ARBA00004613"/>
    </source>
</evidence>
<sequence>MERRVLKVLVVFALAVDYWACSGFPVYNYDPYSLQEALKASVAKVNSQDLSPYLFRAFQSSLKRVNVLDEDNLIMNLEFTVRETTCLRDSKEDPSTCAFQRGYYVPTAACRSTVQLSAEQVQGVWVHCRWSSTSESYSSEEMIFGDTGRAYMWRNSYPLGPVPDPSRNEQFDDRGKWSVSFQRTPSDPFLINRACAESTIRPNHSSLCLPLLSLEITRRGIPPGSRRYPNQWHRTGINTGFE</sequence>
<dbReference type="InterPro" id="IPR010892">
    <property type="entry name" value="Spp-24"/>
</dbReference>